<dbReference type="NCBIfam" id="TIGR00756">
    <property type="entry name" value="PPR"/>
    <property type="match status" value="5"/>
</dbReference>
<proteinExistence type="inferred from homology"/>
<accession>A0A8K0ILF1</accession>
<keyword evidence="6" id="KW-1185">Reference proteome</keyword>
<feature type="compositionally biased region" description="Basic residues" evidence="4">
    <location>
        <begin position="38"/>
        <end position="55"/>
    </location>
</feature>
<evidence type="ECO:0000256" key="3">
    <source>
        <dbReference type="PROSITE-ProRule" id="PRU00708"/>
    </source>
</evidence>
<evidence type="ECO:0000256" key="2">
    <source>
        <dbReference type="ARBA" id="ARBA00022737"/>
    </source>
</evidence>
<comment type="similarity">
    <text evidence="1">Belongs to the PPR family. P subfamily.</text>
</comment>
<reference evidence="5" key="1">
    <citation type="journal article" date="2017" name="Gigascience">
        <title>The genome draft of coconut (Cocos nucifera).</title>
        <authorList>
            <person name="Xiao Y."/>
            <person name="Xu P."/>
            <person name="Fan H."/>
            <person name="Baudouin L."/>
            <person name="Xia W."/>
            <person name="Bocs S."/>
            <person name="Xu J."/>
            <person name="Li Q."/>
            <person name="Guo A."/>
            <person name="Zhou L."/>
            <person name="Li J."/>
            <person name="Wu Y."/>
            <person name="Ma Z."/>
            <person name="Armero A."/>
            <person name="Issali A.E."/>
            <person name="Liu N."/>
            <person name="Peng M."/>
            <person name="Yang Y."/>
        </authorList>
    </citation>
    <scope>NUCLEOTIDE SEQUENCE</scope>
    <source>
        <tissue evidence="5">Spear leaf of Hainan Tall coconut</tissue>
    </source>
</reference>
<sequence length="477" mass="51683">MGKLPPAMRSAKLPLAFLKPPPSPSPSASASPSPPPPKPHRPPLLKNPLKKKKKPPTQTPSPLAPPSPPPIFQSRVLSDAVATFDSLSVATAEAGASLDPATLLRSFCDTGASPSDAFSLFRHISSHLPPDRPCFHVLLGHSCLQAACGDNDDRLTPVFNLLDLMSSSGFPPDAASADLAVRALCSAARLDDACALLRRLCSFSSPGAVLPDVFTYNFLIRRLARSHPISSVYAFIDELRRSSGIRPDLVTYTILIDAVCRGRNLREATRLLGVLADAGFKPDCYLYNTIMKGYCMVDQCGEVMEVYNKMKDEGVEPDLVTYNTLVYGLSKAGMVDQAKRFLNVMASMGHFPDTVTYTSLMNGMCRKGDALGALRLLGEMEEKGCSPNECTYNTLLMGLCKAKCLEKGMELYGVMKAGGMKLENAAYATFVRVLCRANKIAEAYEVFDYVLESKSLTDVSAYLALESSLKFLQKAKA</sequence>
<dbReference type="PROSITE" id="PS51375">
    <property type="entry name" value="PPR"/>
    <property type="match status" value="5"/>
</dbReference>
<evidence type="ECO:0000313" key="6">
    <source>
        <dbReference type="Proteomes" id="UP000797356"/>
    </source>
</evidence>
<dbReference type="InterPro" id="IPR011990">
    <property type="entry name" value="TPR-like_helical_dom_sf"/>
</dbReference>
<feature type="repeat" description="PPR" evidence="3">
    <location>
        <begin position="353"/>
        <end position="387"/>
    </location>
</feature>
<feature type="repeat" description="PPR" evidence="3">
    <location>
        <begin position="283"/>
        <end position="317"/>
    </location>
</feature>
<feature type="repeat" description="PPR" evidence="3">
    <location>
        <begin position="248"/>
        <end position="282"/>
    </location>
</feature>
<feature type="region of interest" description="Disordered" evidence="4">
    <location>
        <begin position="1"/>
        <end position="72"/>
    </location>
</feature>
<evidence type="ECO:0000313" key="5">
    <source>
        <dbReference type="EMBL" id="KAG1361045.1"/>
    </source>
</evidence>
<comment type="caution">
    <text evidence="5">The sequence shown here is derived from an EMBL/GenBank/DDBJ whole genome shotgun (WGS) entry which is preliminary data.</text>
</comment>
<name>A0A8K0ILF1_COCNU</name>
<dbReference type="PANTHER" id="PTHR47941">
    <property type="entry name" value="PENTATRICOPEPTIDE REPEAT-CONTAINING PROTEIN 3, MITOCHONDRIAL"/>
    <property type="match status" value="1"/>
</dbReference>
<feature type="repeat" description="PPR" evidence="3">
    <location>
        <begin position="318"/>
        <end position="352"/>
    </location>
</feature>
<reference evidence="5" key="2">
    <citation type="submission" date="2019-07" db="EMBL/GenBank/DDBJ databases">
        <authorList>
            <person name="Yang Y."/>
            <person name="Bocs S."/>
            <person name="Baudouin L."/>
        </authorList>
    </citation>
    <scope>NUCLEOTIDE SEQUENCE</scope>
    <source>
        <tissue evidence="5">Spear leaf of Hainan Tall coconut</tissue>
    </source>
</reference>
<gene>
    <name evidence="5" type="ORF">COCNU_09G005080</name>
</gene>
<dbReference type="OrthoDB" id="185373at2759"/>
<dbReference type="InterPro" id="IPR002885">
    <property type="entry name" value="PPR_rpt"/>
</dbReference>
<dbReference type="AlphaFoldDB" id="A0A8K0ILF1"/>
<protein>
    <submittedName>
        <fullName evidence="5">Pentatricopeptide repeat-containing protein</fullName>
    </submittedName>
</protein>
<organism evidence="5 6">
    <name type="scientific">Cocos nucifera</name>
    <name type="common">Coconut palm</name>
    <dbReference type="NCBI Taxonomy" id="13894"/>
    <lineage>
        <taxon>Eukaryota</taxon>
        <taxon>Viridiplantae</taxon>
        <taxon>Streptophyta</taxon>
        <taxon>Embryophyta</taxon>
        <taxon>Tracheophyta</taxon>
        <taxon>Spermatophyta</taxon>
        <taxon>Magnoliopsida</taxon>
        <taxon>Liliopsida</taxon>
        <taxon>Arecaceae</taxon>
        <taxon>Arecoideae</taxon>
        <taxon>Cocoseae</taxon>
        <taxon>Attaleinae</taxon>
        <taxon>Cocos</taxon>
    </lineage>
</organism>
<feature type="repeat" description="PPR" evidence="3">
    <location>
        <begin position="388"/>
        <end position="422"/>
    </location>
</feature>
<dbReference type="Pfam" id="PF13041">
    <property type="entry name" value="PPR_2"/>
    <property type="match status" value="3"/>
</dbReference>
<dbReference type="EMBL" id="CM017880">
    <property type="protein sequence ID" value="KAG1361045.1"/>
    <property type="molecule type" value="Genomic_DNA"/>
</dbReference>
<dbReference type="Proteomes" id="UP000797356">
    <property type="component" value="Chromosome 9"/>
</dbReference>
<keyword evidence="2" id="KW-0677">Repeat</keyword>
<dbReference type="Pfam" id="PF01535">
    <property type="entry name" value="PPR"/>
    <property type="match status" value="1"/>
</dbReference>
<feature type="compositionally biased region" description="Pro residues" evidence="4">
    <location>
        <begin position="57"/>
        <end position="71"/>
    </location>
</feature>
<evidence type="ECO:0000256" key="1">
    <source>
        <dbReference type="ARBA" id="ARBA00007626"/>
    </source>
</evidence>
<evidence type="ECO:0000256" key="4">
    <source>
        <dbReference type="SAM" id="MobiDB-lite"/>
    </source>
</evidence>
<dbReference type="Gene3D" id="1.25.40.10">
    <property type="entry name" value="Tetratricopeptide repeat domain"/>
    <property type="match status" value="3"/>
</dbReference>